<reference evidence="1" key="1">
    <citation type="submission" date="2022-03" db="EMBL/GenBank/DDBJ databases">
        <authorList>
            <person name="Martin H S."/>
        </authorList>
    </citation>
    <scope>NUCLEOTIDE SEQUENCE</scope>
</reference>
<gene>
    <name evidence="1" type="ORF">IPOD504_LOCUS7016</name>
</gene>
<evidence type="ECO:0000313" key="1">
    <source>
        <dbReference type="EMBL" id="CAH2049800.1"/>
    </source>
</evidence>
<evidence type="ECO:0008006" key="3">
    <source>
        <dbReference type="Google" id="ProtNLM"/>
    </source>
</evidence>
<evidence type="ECO:0000313" key="2">
    <source>
        <dbReference type="Proteomes" id="UP000837857"/>
    </source>
</evidence>
<dbReference type="Proteomes" id="UP000837857">
    <property type="component" value="Chromosome 2"/>
</dbReference>
<dbReference type="EMBL" id="OW152814">
    <property type="protein sequence ID" value="CAH2049800.1"/>
    <property type="molecule type" value="Genomic_DNA"/>
</dbReference>
<proteinExistence type="predicted"/>
<accession>A0ABN8IBA1</accession>
<sequence>MTAQQQRGSYICLAAASLLGSGAPNSTQRRIIKLARDEKGIRAARQPPRKPDKLCSVREDCYSYLFIHPP</sequence>
<name>A0ABN8IBA1_9NEOP</name>
<protein>
    <recommendedName>
        <fullName evidence="3">Secreted protein</fullName>
    </recommendedName>
</protein>
<organism evidence="1 2">
    <name type="scientific">Iphiclides podalirius</name>
    <name type="common">scarce swallowtail</name>
    <dbReference type="NCBI Taxonomy" id="110791"/>
    <lineage>
        <taxon>Eukaryota</taxon>
        <taxon>Metazoa</taxon>
        <taxon>Ecdysozoa</taxon>
        <taxon>Arthropoda</taxon>
        <taxon>Hexapoda</taxon>
        <taxon>Insecta</taxon>
        <taxon>Pterygota</taxon>
        <taxon>Neoptera</taxon>
        <taxon>Endopterygota</taxon>
        <taxon>Lepidoptera</taxon>
        <taxon>Glossata</taxon>
        <taxon>Ditrysia</taxon>
        <taxon>Papilionoidea</taxon>
        <taxon>Papilionidae</taxon>
        <taxon>Papilioninae</taxon>
        <taxon>Iphiclides</taxon>
    </lineage>
</organism>
<keyword evidence="2" id="KW-1185">Reference proteome</keyword>
<feature type="non-terminal residue" evidence="1">
    <location>
        <position position="1"/>
    </location>
</feature>